<dbReference type="EMBL" id="JAHXZJ010001864">
    <property type="protein sequence ID" value="KAH0550250.1"/>
    <property type="molecule type" value="Genomic_DNA"/>
</dbReference>
<dbReference type="PANTHER" id="PTHR11267:SF181">
    <property type="entry name" value="OPTOMOTOR-BLIND PROTEIN"/>
    <property type="match status" value="1"/>
</dbReference>
<dbReference type="GO" id="GO:0000785">
    <property type="term" value="C:chromatin"/>
    <property type="evidence" value="ECO:0007669"/>
    <property type="project" value="TreeGrafter"/>
</dbReference>
<evidence type="ECO:0000313" key="8">
    <source>
        <dbReference type="EMBL" id="KAH0550250.1"/>
    </source>
</evidence>
<dbReference type="AlphaFoldDB" id="A0AAV7IBT2"/>
<dbReference type="Proteomes" id="UP000826195">
    <property type="component" value="Unassembled WGS sequence"/>
</dbReference>
<keyword evidence="2 5" id="KW-0238">DNA-binding</keyword>
<comment type="subcellular location">
    <subcellularLocation>
        <location evidence="5">Nucleus</location>
    </subcellularLocation>
</comment>
<keyword evidence="3" id="KW-0804">Transcription</keyword>
<feature type="region of interest" description="Disordered" evidence="6">
    <location>
        <begin position="120"/>
        <end position="217"/>
    </location>
</feature>
<evidence type="ECO:0000313" key="9">
    <source>
        <dbReference type="Proteomes" id="UP000826195"/>
    </source>
</evidence>
<feature type="compositionally biased region" description="Polar residues" evidence="6">
    <location>
        <begin position="151"/>
        <end position="162"/>
    </location>
</feature>
<dbReference type="Gene3D" id="2.60.40.820">
    <property type="entry name" value="Transcription factor, T-box"/>
    <property type="match status" value="1"/>
</dbReference>
<comment type="caution">
    <text evidence="5">Lacks conserved residue(s) required for the propagation of feature annotation.</text>
</comment>
<name>A0AAV7IBT2_COTGL</name>
<dbReference type="PROSITE" id="PS50252">
    <property type="entry name" value="TBOX_3"/>
    <property type="match status" value="1"/>
</dbReference>
<keyword evidence="9" id="KW-1185">Reference proteome</keyword>
<dbReference type="InterPro" id="IPR001699">
    <property type="entry name" value="TF_T-box"/>
</dbReference>
<dbReference type="InterPro" id="IPR008967">
    <property type="entry name" value="p53-like_TF_DNA-bd_sf"/>
</dbReference>
<evidence type="ECO:0000256" key="1">
    <source>
        <dbReference type="ARBA" id="ARBA00023015"/>
    </source>
</evidence>
<evidence type="ECO:0000256" key="2">
    <source>
        <dbReference type="ARBA" id="ARBA00023125"/>
    </source>
</evidence>
<dbReference type="GO" id="GO:0045893">
    <property type="term" value="P:positive regulation of DNA-templated transcription"/>
    <property type="evidence" value="ECO:0007669"/>
    <property type="project" value="InterPro"/>
</dbReference>
<gene>
    <name evidence="8" type="ORF">KQX54_018380</name>
</gene>
<evidence type="ECO:0000256" key="6">
    <source>
        <dbReference type="SAM" id="MobiDB-lite"/>
    </source>
</evidence>
<dbReference type="GO" id="GO:0005634">
    <property type="term" value="C:nucleus"/>
    <property type="evidence" value="ECO:0007669"/>
    <property type="project" value="UniProtKB-SubCell"/>
</dbReference>
<dbReference type="GO" id="GO:0000981">
    <property type="term" value="F:DNA-binding transcription factor activity, RNA polymerase II-specific"/>
    <property type="evidence" value="ECO:0007669"/>
    <property type="project" value="TreeGrafter"/>
</dbReference>
<dbReference type="GO" id="GO:0000978">
    <property type="term" value="F:RNA polymerase II cis-regulatory region sequence-specific DNA binding"/>
    <property type="evidence" value="ECO:0007669"/>
    <property type="project" value="InterPro"/>
</dbReference>
<dbReference type="GO" id="GO:0001708">
    <property type="term" value="P:cell fate specification"/>
    <property type="evidence" value="ECO:0007669"/>
    <property type="project" value="TreeGrafter"/>
</dbReference>
<evidence type="ECO:0000256" key="4">
    <source>
        <dbReference type="ARBA" id="ARBA00023242"/>
    </source>
</evidence>
<feature type="domain" description="T-box" evidence="7">
    <location>
        <begin position="370"/>
        <end position="393"/>
    </location>
</feature>
<proteinExistence type="predicted"/>
<keyword evidence="4 5" id="KW-0539">Nucleus</keyword>
<evidence type="ECO:0000256" key="5">
    <source>
        <dbReference type="PROSITE-ProRule" id="PRU00201"/>
    </source>
</evidence>
<evidence type="ECO:0000259" key="7">
    <source>
        <dbReference type="PROSITE" id="PS50252"/>
    </source>
</evidence>
<reference evidence="8 9" key="1">
    <citation type="journal article" date="2021" name="J. Hered.">
        <title>A chromosome-level genome assembly of the parasitoid wasp, Cotesia glomerata (Hymenoptera: Braconidae).</title>
        <authorList>
            <person name="Pinto B.J."/>
            <person name="Weis J.J."/>
            <person name="Gamble T."/>
            <person name="Ode P.J."/>
            <person name="Paul R."/>
            <person name="Zaspel J.M."/>
        </authorList>
    </citation>
    <scope>NUCLEOTIDE SEQUENCE [LARGE SCALE GENOMIC DNA]</scope>
    <source>
        <strain evidence="8">CgM1</strain>
    </source>
</reference>
<feature type="compositionally biased region" description="Low complexity" evidence="6">
    <location>
        <begin position="120"/>
        <end position="140"/>
    </location>
</feature>
<feature type="compositionally biased region" description="Low complexity" evidence="6">
    <location>
        <begin position="163"/>
        <end position="176"/>
    </location>
</feature>
<comment type="caution">
    <text evidence="8">The sequence shown here is derived from an EMBL/GenBank/DDBJ whole genome shotgun (WGS) entry which is preliminary data.</text>
</comment>
<dbReference type="SUPFAM" id="SSF49417">
    <property type="entry name" value="p53-like transcription factors"/>
    <property type="match status" value="1"/>
</dbReference>
<protein>
    <recommendedName>
        <fullName evidence="7">T-box domain-containing protein</fullName>
    </recommendedName>
</protein>
<dbReference type="Pfam" id="PF00907">
    <property type="entry name" value="T-box"/>
    <property type="match status" value="1"/>
</dbReference>
<accession>A0AAV7IBT2</accession>
<dbReference type="PANTHER" id="PTHR11267">
    <property type="entry name" value="T-BOX PROTEIN-RELATED"/>
    <property type="match status" value="1"/>
</dbReference>
<dbReference type="InterPro" id="IPR036960">
    <property type="entry name" value="T-box_sf"/>
</dbReference>
<organism evidence="8 9">
    <name type="scientific">Cotesia glomerata</name>
    <name type="common">Lepidopteran parasitic wasp</name>
    <name type="synonym">Apanteles glomeratus</name>
    <dbReference type="NCBI Taxonomy" id="32391"/>
    <lineage>
        <taxon>Eukaryota</taxon>
        <taxon>Metazoa</taxon>
        <taxon>Ecdysozoa</taxon>
        <taxon>Arthropoda</taxon>
        <taxon>Hexapoda</taxon>
        <taxon>Insecta</taxon>
        <taxon>Pterygota</taxon>
        <taxon>Neoptera</taxon>
        <taxon>Endopterygota</taxon>
        <taxon>Hymenoptera</taxon>
        <taxon>Apocrita</taxon>
        <taxon>Ichneumonoidea</taxon>
        <taxon>Braconidae</taxon>
        <taxon>Microgastrinae</taxon>
        <taxon>Cotesia</taxon>
    </lineage>
</organism>
<keyword evidence="1" id="KW-0805">Transcription regulation</keyword>
<sequence length="507" mass="54123">MRFEQDTTCRGTHCASTPLQAPQKIRPKEEVEVVDGVFSASQDNRVLLLDNHRHNLNNHHQQHHQQHPSHLGGNRRRLFELEVNNTLESANTGLRGVAGGPGMAYPASAAGPTLNQHSAFSSINNSASGNGNGHLSSSHLPAPAAPRPTDFSVSSLLTAANNHPSHLGGSSSQGSASPPPGGPGSPAAAPETPPPHNNNNNNNNNNSSNNNNNNHRDQIGHSAAEAAAANYFNALAAAGFCNPSGVHLAHNPNNPHHLSAKGLLGSPHHHPQFNLHGITPQGLNLGPHVADDANAAVLAAAAAAAALHHHHQGGPGGPAMRPLRLPLPPGMMHSSPLPMAPHHPLAAPHHLVPPHHPEEDGVVDDPKVTLEGKELWEKFHKLGTEMVITKSGRERRSKWTSGDGQKYEVKYRAEYKIGANRDVSPREQSSFDAHIGVNNAGRVRGLKYRVWLTMFVLYIGSLFEPVISLNEILYQVSLTQHVCFLLTISISLELTAPASSPPDKYSG</sequence>
<feature type="compositionally biased region" description="Low complexity" evidence="6">
    <location>
        <begin position="197"/>
        <end position="213"/>
    </location>
</feature>
<dbReference type="InterPro" id="IPR046360">
    <property type="entry name" value="T-box_DNA-bd"/>
</dbReference>
<evidence type="ECO:0000256" key="3">
    <source>
        <dbReference type="ARBA" id="ARBA00023163"/>
    </source>
</evidence>